<dbReference type="InterPro" id="IPR013783">
    <property type="entry name" value="Ig-like_fold"/>
</dbReference>
<evidence type="ECO:0000256" key="8">
    <source>
        <dbReference type="ARBA" id="ARBA00038429"/>
    </source>
</evidence>
<dbReference type="InterPro" id="IPR036156">
    <property type="entry name" value="Beta-gal/glucu_dom_sf"/>
</dbReference>
<evidence type="ECO:0000256" key="2">
    <source>
        <dbReference type="ARBA" id="ARBA00004740"/>
    </source>
</evidence>
<evidence type="ECO:0000256" key="4">
    <source>
        <dbReference type="ARBA" id="ARBA00022801"/>
    </source>
</evidence>
<evidence type="ECO:0000256" key="7">
    <source>
        <dbReference type="ARBA" id="ARBA00023326"/>
    </source>
</evidence>
<protein>
    <recommendedName>
        <fullName evidence="9">Beta-mannosidase B</fullName>
        <ecNumber evidence="3">3.2.1.25</ecNumber>
    </recommendedName>
    <alternativeName>
        <fullName evidence="10">Mannanase B</fullName>
    </alternativeName>
</protein>
<dbReference type="EC" id="3.2.1.25" evidence="3"/>
<dbReference type="InterPro" id="IPR006102">
    <property type="entry name" value="Ig-like_GH2"/>
</dbReference>
<comment type="catalytic activity">
    <reaction evidence="1">
        <text>Hydrolysis of terminal, non-reducing beta-D-mannose residues in beta-D-mannosides.</text>
        <dbReference type="EC" id="3.2.1.25"/>
    </reaction>
</comment>
<keyword evidence="15" id="KW-1185">Reference proteome</keyword>
<dbReference type="InterPro" id="IPR050887">
    <property type="entry name" value="Beta-mannosidase_GH2"/>
</dbReference>
<dbReference type="InterPro" id="IPR041447">
    <property type="entry name" value="Mannosidase_ig"/>
</dbReference>
<evidence type="ECO:0000256" key="1">
    <source>
        <dbReference type="ARBA" id="ARBA00000829"/>
    </source>
</evidence>
<dbReference type="AlphaFoldDB" id="A0A9P4Q324"/>
<gene>
    <name evidence="14" type="ORF">K431DRAFT_228140</name>
</gene>
<dbReference type="GO" id="GO:0006516">
    <property type="term" value="P:glycoprotein catabolic process"/>
    <property type="evidence" value="ECO:0007669"/>
    <property type="project" value="TreeGrafter"/>
</dbReference>
<evidence type="ECO:0000256" key="9">
    <source>
        <dbReference type="ARBA" id="ARBA00041069"/>
    </source>
</evidence>
<dbReference type="Proteomes" id="UP000799441">
    <property type="component" value="Unassembled WGS sequence"/>
</dbReference>
<keyword evidence="5" id="KW-0119">Carbohydrate metabolism</keyword>
<dbReference type="Pfam" id="PF00703">
    <property type="entry name" value="Glyco_hydro_2"/>
    <property type="match status" value="1"/>
</dbReference>
<dbReference type="SUPFAM" id="SSF51445">
    <property type="entry name" value="(Trans)glycosidases"/>
    <property type="match status" value="1"/>
</dbReference>
<dbReference type="GO" id="GO:0000272">
    <property type="term" value="P:polysaccharide catabolic process"/>
    <property type="evidence" value="ECO:0007669"/>
    <property type="project" value="UniProtKB-KW"/>
</dbReference>
<feature type="domain" description="Beta-mannosidase-like galactose-binding" evidence="13">
    <location>
        <begin position="14"/>
        <end position="184"/>
    </location>
</feature>
<dbReference type="InterPro" id="IPR017853">
    <property type="entry name" value="GH"/>
</dbReference>
<evidence type="ECO:0000259" key="13">
    <source>
        <dbReference type="Pfam" id="PF22666"/>
    </source>
</evidence>
<dbReference type="OrthoDB" id="2866996at2759"/>
<dbReference type="FunFam" id="2.60.120.260:FF:000118">
    <property type="entry name" value="Beta-mannosidase B"/>
    <property type="match status" value="1"/>
</dbReference>
<name>A0A9P4Q324_9PEZI</name>
<dbReference type="EMBL" id="MU003808">
    <property type="protein sequence ID" value="KAF2719673.1"/>
    <property type="molecule type" value="Genomic_DNA"/>
</dbReference>
<reference evidence="14" key="1">
    <citation type="journal article" date="2020" name="Stud. Mycol.">
        <title>101 Dothideomycetes genomes: a test case for predicting lifestyles and emergence of pathogens.</title>
        <authorList>
            <person name="Haridas S."/>
            <person name="Albert R."/>
            <person name="Binder M."/>
            <person name="Bloem J."/>
            <person name="Labutti K."/>
            <person name="Salamov A."/>
            <person name="Andreopoulos B."/>
            <person name="Baker S."/>
            <person name="Barry K."/>
            <person name="Bills G."/>
            <person name="Bluhm B."/>
            <person name="Cannon C."/>
            <person name="Castanera R."/>
            <person name="Culley D."/>
            <person name="Daum C."/>
            <person name="Ezra D."/>
            <person name="Gonzalez J."/>
            <person name="Henrissat B."/>
            <person name="Kuo A."/>
            <person name="Liang C."/>
            <person name="Lipzen A."/>
            <person name="Lutzoni F."/>
            <person name="Magnuson J."/>
            <person name="Mondo S."/>
            <person name="Nolan M."/>
            <person name="Ohm R."/>
            <person name="Pangilinan J."/>
            <person name="Park H.-J."/>
            <person name="Ramirez L."/>
            <person name="Alfaro M."/>
            <person name="Sun H."/>
            <person name="Tritt A."/>
            <person name="Yoshinaga Y."/>
            <person name="Zwiers L.-H."/>
            <person name="Turgeon B."/>
            <person name="Goodwin S."/>
            <person name="Spatafora J."/>
            <person name="Crous P."/>
            <person name="Grigoriev I."/>
        </authorList>
    </citation>
    <scope>NUCLEOTIDE SEQUENCE</scope>
    <source>
        <strain evidence="14">CBS 116435</strain>
    </source>
</reference>
<dbReference type="SUPFAM" id="SSF49785">
    <property type="entry name" value="Galactose-binding domain-like"/>
    <property type="match status" value="1"/>
</dbReference>
<organism evidence="14 15">
    <name type="scientific">Polychaeton citri CBS 116435</name>
    <dbReference type="NCBI Taxonomy" id="1314669"/>
    <lineage>
        <taxon>Eukaryota</taxon>
        <taxon>Fungi</taxon>
        <taxon>Dikarya</taxon>
        <taxon>Ascomycota</taxon>
        <taxon>Pezizomycotina</taxon>
        <taxon>Dothideomycetes</taxon>
        <taxon>Dothideomycetidae</taxon>
        <taxon>Capnodiales</taxon>
        <taxon>Capnodiaceae</taxon>
        <taxon>Polychaeton</taxon>
    </lineage>
</organism>
<feature type="domain" description="Glycoside hydrolase family 2 immunoglobulin-like beta-sandwich" evidence="11">
    <location>
        <begin position="249"/>
        <end position="297"/>
    </location>
</feature>
<evidence type="ECO:0000313" key="14">
    <source>
        <dbReference type="EMBL" id="KAF2719673.1"/>
    </source>
</evidence>
<evidence type="ECO:0000313" key="15">
    <source>
        <dbReference type="Proteomes" id="UP000799441"/>
    </source>
</evidence>
<comment type="similarity">
    <text evidence="8">Belongs to the glycosyl hydrolase 2 family. Beta-mannosidase B subfamily.</text>
</comment>
<evidence type="ECO:0000256" key="3">
    <source>
        <dbReference type="ARBA" id="ARBA00012754"/>
    </source>
</evidence>
<evidence type="ECO:0000259" key="11">
    <source>
        <dbReference type="Pfam" id="PF00703"/>
    </source>
</evidence>
<dbReference type="FunFam" id="3.20.20.80:FF:000050">
    <property type="entry name" value="Beta-mannosidase B"/>
    <property type="match status" value="1"/>
</dbReference>
<evidence type="ECO:0000256" key="6">
    <source>
        <dbReference type="ARBA" id="ARBA00023295"/>
    </source>
</evidence>
<keyword evidence="6" id="KW-0326">Glycosidase</keyword>
<dbReference type="Gene3D" id="3.20.20.80">
    <property type="entry name" value="Glycosidases"/>
    <property type="match status" value="1"/>
</dbReference>
<evidence type="ECO:0000256" key="10">
    <source>
        <dbReference type="ARBA" id="ARBA00041614"/>
    </source>
</evidence>
<keyword evidence="4 14" id="KW-0378">Hydrolase</keyword>
<dbReference type="Pfam" id="PF22666">
    <property type="entry name" value="Glyco_hydro_2_N2"/>
    <property type="match status" value="1"/>
</dbReference>
<dbReference type="Gene3D" id="2.60.40.10">
    <property type="entry name" value="Immunoglobulins"/>
    <property type="match status" value="1"/>
</dbReference>
<dbReference type="InterPro" id="IPR054593">
    <property type="entry name" value="Beta-mannosidase-like_N2"/>
</dbReference>
<evidence type="ECO:0000256" key="5">
    <source>
        <dbReference type="ARBA" id="ARBA00023277"/>
    </source>
</evidence>
<accession>A0A9P4Q324</accession>
<dbReference type="Pfam" id="PF17786">
    <property type="entry name" value="Mannosidase_ig"/>
    <property type="match status" value="1"/>
</dbReference>
<proteinExistence type="inferred from homology"/>
<keyword evidence="7" id="KW-0624">Polysaccharide degradation</keyword>
<dbReference type="Gene3D" id="2.60.120.260">
    <property type="entry name" value="Galactose-binding domain-like"/>
    <property type="match status" value="1"/>
</dbReference>
<dbReference type="InterPro" id="IPR008979">
    <property type="entry name" value="Galactose-bd-like_sf"/>
</dbReference>
<dbReference type="PANTHER" id="PTHR43730:SF1">
    <property type="entry name" value="BETA-MANNOSIDASE"/>
    <property type="match status" value="1"/>
</dbReference>
<dbReference type="SUPFAM" id="SSF49303">
    <property type="entry name" value="beta-Galactosidase/glucuronidase domain"/>
    <property type="match status" value="1"/>
</dbReference>
<comment type="pathway">
    <text evidence="2">Glycan metabolism; N-glycan degradation.</text>
</comment>
<comment type="caution">
    <text evidence="14">The sequence shown here is derived from an EMBL/GenBank/DDBJ whole genome shotgun (WGS) entry which is preliminary data.</text>
</comment>
<dbReference type="GO" id="GO:0004567">
    <property type="term" value="F:beta-mannosidase activity"/>
    <property type="evidence" value="ECO:0007669"/>
    <property type="project" value="UniProtKB-EC"/>
</dbReference>
<sequence length="841" mass="96071">MAENLRTCELQTGWQFKQADVGKWMSVKRVPTNVHIDLIDNEEIEDPYLGYNELKCGWIAEKTWIYRVNLPGVPAKSDIKHVLAFDGLDTFATVKLNDSVILKTWNMFVMHRVDVTNRLEYDSDNIVEIEFKPALLEAKRVKDGIPKHAWVGFNGDMSRLAVRKAQYHWSWDWGPLLMPCGPWRAVRLESYHARVADMRVSYDVESNLERIFGIIKATGEGAAGMTMLFEASLDGREVFKSVALCDNEGCASLDFCINKPKLWFPHGHGDQPLYTLTATVMHGTYELHTLSKQTGFRKCELVQEPDQHGTSFFFRINGLDIFCGGSDWIPGDSFTPRISEGRYRRWLQTLIDGNQAMVRIWGGGIWEEDCFYDLCDELGILVWQDFMFACGNYPAYPDFLSSVQEEAVCQVKRLRHHPCVVVYAGNNEDYQVQEQSGLTYNYSDKDPNSWLTTDFPARYIYEKILPDVVAAHTPEVPYHPGSPWGAGKPTSDPTVGDLHQWNVWHGTQEKYQTFDQLGGRFNSEFGLEAFPHINTIKHFCTDLSQLYPQSRMMDFHNKAAGHERRIATYLVENFRTETELEKYIHLTQLSQSEAMSFAYKGWRRQWGQQRRCGGALVWQLNDCWPTISWSIVDYFLRKKPAYYAIKRALAPIAVAVKRAHHDWSVAQMPPPEMTKWECWVASSKHHRVCATVEVRFVSIASGKDIKASLIKRNIEIEGNGAMELFKGVIDNAHEEEHVLAARIWIDGKVVSRDVDWPQPLKYLDFSEREVDVIQSDGEIKVTAARPTKGLVLEERDGVVLGDSGMDVVPGDEQTIAAQGLESSSAELSWRYLGASQDSRHY</sequence>
<feature type="domain" description="Mannosidase Ig/CBM-like" evidence="12">
    <location>
        <begin position="674"/>
        <end position="762"/>
    </location>
</feature>
<dbReference type="PANTHER" id="PTHR43730">
    <property type="entry name" value="BETA-MANNOSIDASE"/>
    <property type="match status" value="1"/>
</dbReference>
<evidence type="ECO:0000259" key="12">
    <source>
        <dbReference type="Pfam" id="PF17786"/>
    </source>
</evidence>